<evidence type="ECO:0000313" key="14">
    <source>
        <dbReference type="EMBL" id="CAG4883429.1"/>
    </source>
</evidence>
<dbReference type="InterPro" id="IPR036621">
    <property type="entry name" value="Anticodon-bd_dom_sf"/>
</dbReference>
<dbReference type="PIRSF" id="PIRSF001549">
    <property type="entry name" value="His-tRNA_synth"/>
    <property type="match status" value="1"/>
</dbReference>
<dbReference type="GO" id="GO:0004821">
    <property type="term" value="F:histidine-tRNA ligase activity"/>
    <property type="evidence" value="ECO:0007669"/>
    <property type="project" value="UniProtKB-UniRule"/>
</dbReference>
<reference evidence="14" key="1">
    <citation type="submission" date="2021-04" db="EMBL/GenBank/DDBJ databases">
        <authorList>
            <person name="Hornung B."/>
        </authorList>
    </citation>
    <scope>NUCLEOTIDE SEQUENCE</scope>
    <source>
        <strain evidence="14">G5G6</strain>
    </source>
</reference>
<comment type="catalytic activity">
    <reaction evidence="10 11">
        <text>tRNA(His) + L-histidine + ATP = L-histidyl-tRNA(His) + AMP + diphosphate + H(+)</text>
        <dbReference type="Rhea" id="RHEA:17313"/>
        <dbReference type="Rhea" id="RHEA-COMP:9665"/>
        <dbReference type="Rhea" id="RHEA-COMP:9689"/>
        <dbReference type="ChEBI" id="CHEBI:15378"/>
        <dbReference type="ChEBI" id="CHEBI:30616"/>
        <dbReference type="ChEBI" id="CHEBI:33019"/>
        <dbReference type="ChEBI" id="CHEBI:57595"/>
        <dbReference type="ChEBI" id="CHEBI:78442"/>
        <dbReference type="ChEBI" id="CHEBI:78527"/>
        <dbReference type="ChEBI" id="CHEBI:456215"/>
        <dbReference type="EC" id="6.1.1.21"/>
    </reaction>
</comment>
<dbReference type="SUPFAM" id="SSF55681">
    <property type="entry name" value="Class II aaRS and biotin synthetases"/>
    <property type="match status" value="1"/>
</dbReference>
<keyword evidence="9 11" id="KW-0030">Aminoacyl-tRNA synthetase</keyword>
<evidence type="ECO:0000256" key="12">
    <source>
        <dbReference type="PIRSR" id="PIRSR001549-1"/>
    </source>
</evidence>
<protein>
    <recommendedName>
        <fullName evidence="11">Histidine--tRNA ligase</fullName>
        <ecNumber evidence="11">6.1.1.21</ecNumber>
    </recommendedName>
    <alternativeName>
        <fullName evidence="11">Histidyl-tRNA synthetase</fullName>
        <shortName evidence="11">HisRS</shortName>
    </alternativeName>
</protein>
<evidence type="ECO:0000259" key="13">
    <source>
        <dbReference type="PROSITE" id="PS50862"/>
    </source>
</evidence>
<feature type="binding site" evidence="12">
    <location>
        <position position="259"/>
    </location>
    <ligand>
        <name>L-histidine</name>
        <dbReference type="ChEBI" id="CHEBI:57595"/>
    </ligand>
</feature>
<evidence type="ECO:0000256" key="4">
    <source>
        <dbReference type="ARBA" id="ARBA00022490"/>
    </source>
</evidence>
<dbReference type="InterPro" id="IPR015807">
    <property type="entry name" value="His-tRNA-ligase"/>
</dbReference>
<evidence type="ECO:0000256" key="6">
    <source>
        <dbReference type="ARBA" id="ARBA00022741"/>
    </source>
</evidence>
<evidence type="ECO:0000256" key="7">
    <source>
        <dbReference type="ARBA" id="ARBA00022840"/>
    </source>
</evidence>
<dbReference type="PANTHER" id="PTHR43707">
    <property type="entry name" value="HISTIDYL-TRNA SYNTHETASE"/>
    <property type="match status" value="1"/>
</dbReference>
<dbReference type="EC" id="6.1.1.21" evidence="11"/>
<comment type="subunit">
    <text evidence="3 11">Homodimer.</text>
</comment>
<dbReference type="CDD" id="cd00859">
    <property type="entry name" value="HisRS_anticodon"/>
    <property type="match status" value="1"/>
</dbReference>
<dbReference type="InterPro" id="IPR006195">
    <property type="entry name" value="aa-tRNA-synth_II"/>
</dbReference>
<keyword evidence="6 11" id="KW-0547">Nucleotide-binding</keyword>
<keyword evidence="4 11" id="KW-0963">Cytoplasm</keyword>
<dbReference type="Proteomes" id="UP000742786">
    <property type="component" value="Unassembled WGS sequence"/>
</dbReference>
<dbReference type="PANTHER" id="PTHR43707:SF1">
    <property type="entry name" value="HISTIDINE--TRNA LIGASE, MITOCHONDRIAL-RELATED"/>
    <property type="match status" value="1"/>
</dbReference>
<evidence type="ECO:0000256" key="9">
    <source>
        <dbReference type="ARBA" id="ARBA00023146"/>
    </source>
</evidence>
<dbReference type="AlphaFoldDB" id="A0A916J2D7"/>
<feature type="binding site" evidence="12">
    <location>
        <begin position="263"/>
        <end position="264"/>
    </location>
    <ligand>
        <name>L-histidine</name>
        <dbReference type="ChEBI" id="CHEBI:57595"/>
    </ligand>
</feature>
<gene>
    <name evidence="11 14" type="primary">hisS</name>
    <name evidence="14" type="ORF">GTOL_11311</name>
</gene>
<keyword evidence="15" id="KW-1185">Reference proteome</keyword>
<dbReference type="InterPro" id="IPR045864">
    <property type="entry name" value="aa-tRNA-synth_II/BPL/LPL"/>
</dbReference>
<dbReference type="GO" id="GO:0006427">
    <property type="term" value="P:histidyl-tRNA aminoacylation"/>
    <property type="evidence" value="ECO:0007669"/>
    <property type="project" value="UniProtKB-UniRule"/>
</dbReference>
<keyword evidence="8 11" id="KW-0648">Protein biosynthesis</keyword>
<evidence type="ECO:0000256" key="5">
    <source>
        <dbReference type="ARBA" id="ARBA00022598"/>
    </source>
</evidence>
<evidence type="ECO:0000256" key="11">
    <source>
        <dbReference type="HAMAP-Rule" id="MF_00127"/>
    </source>
</evidence>
<dbReference type="Pfam" id="PF03129">
    <property type="entry name" value="HGTP_anticodon"/>
    <property type="match status" value="1"/>
</dbReference>
<comment type="similarity">
    <text evidence="2 11">Belongs to the class-II aminoacyl-tRNA synthetase family.</text>
</comment>
<dbReference type="InterPro" id="IPR041715">
    <property type="entry name" value="HisRS-like_core"/>
</dbReference>
<keyword evidence="5 11" id="KW-0436">Ligase</keyword>
<dbReference type="RefSeq" id="WP_220635399.1">
    <property type="nucleotide sequence ID" value="NZ_CAJQUM010000001.1"/>
</dbReference>
<keyword evidence="7 11" id="KW-0067">ATP-binding</keyword>
<dbReference type="HAMAP" id="MF_00127">
    <property type="entry name" value="His_tRNA_synth"/>
    <property type="match status" value="1"/>
</dbReference>
<dbReference type="PROSITE" id="PS50862">
    <property type="entry name" value="AA_TRNA_LIGASE_II"/>
    <property type="match status" value="1"/>
</dbReference>
<dbReference type="NCBIfam" id="TIGR00442">
    <property type="entry name" value="hisS"/>
    <property type="match status" value="1"/>
</dbReference>
<dbReference type="InterPro" id="IPR004516">
    <property type="entry name" value="HisRS/HisZ"/>
</dbReference>
<evidence type="ECO:0000256" key="10">
    <source>
        <dbReference type="ARBA" id="ARBA00047639"/>
    </source>
</evidence>
<proteinExistence type="inferred from homology"/>
<feature type="binding site" evidence="12">
    <location>
        <position position="132"/>
    </location>
    <ligand>
        <name>L-histidine</name>
        <dbReference type="ChEBI" id="CHEBI:57595"/>
    </ligand>
</feature>
<name>A0A916J2D7_9PROT</name>
<evidence type="ECO:0000313" key="15">
    <source>
        <dbReference type="Proteomes" id="UP000742786"/>
    </source>
</evidence>
<evidence type="ECO:0000256" key="1">
    <source>
        <dbReference type="ARBA" id="ARBA00004496"/>
    </source>
</evidence>
<accession>A0A916J2D7</accession>
<dbReference type="FunFam" id="3.30.930.10:FF:000005">
    <property type="entry name" value="Histidine--tRNA ligase"/>
    <property type="match status" value="1"/>
</dbReference>
<dbReference type="Gene3D" id="3.40.50.800">
    <property type="entry name" value="Anticodon-binding domain"/>
    <property type="match status" value="1"/>
</dbReference>
<sequence>MSQIIQAIRGMNDILPNDAELWEEFEALVRDWLSAYGYRPIRMPLVEATPLFARAIGEVTDIVEKEMYSFTDSLNDDSLTLRPEGTASCVRAVLQHNLLYDGPKKLWYMGPMFRHERPQKGRYRQFHQVGVEALGLAGPDIDAEQILMCARLWDDMGLEGIRLEINSLGNLEERQDHRKALIDYLTQHESLLDADARRRLHSNPLRILDTKNPDMQDIVEQAPKLMDYLGEASLKHYEGVQALLKNAGIHARLNPRLVRGLDYYNLTVFEWVTDQLGAQGTVCAGGRYDGLVSQLGGKPAPACGFAMGIERLLALWTDQGYQHEKPSPDVYLVHQGEAAQAAAFKVAERLRDAAFAVQLHCGGGSFKSQMKRADASGAILAVIIGDDEAVAGEVSIKPLRESGEQRRIAADDAAIAVSEFILGTDASSDADNKRNEHGSV</sequence>
<dbReference type="SUPFAM" id="SSF52954">
    <property type="entry name" value="Class II aaRS ABD-related"/>
    <property type="match status" value="1"/>
</dbReference>
<comment type="subcellular location">
    <subcellularLocation>
        <location evidence="1 11">Cytoplasm</location>
    </subcellularLocation>
</comment>
<dbReference type="Gene3D" id="3.30.930.10">
    <property type="entry name" value="Bira Bifunctional Protein, Domain 2"/>
    <property type="match status" value="1"/>
</dbReference>
<feature type="binding site" evidence="12">
    <location>
        <begin position="84"/>
        <end position="86"/>
    </location>
    <ligand>
        <name>L-histidine</name>
        <dbReference type="ChEBI" id="CHEBI:57595"/>
    </ligand>
</feature>
<dbReference type="GO" id="GO:0005524">
    <property type="term" value="F:ATP binding"/>
    <property type="evidence" value="ECO:0007669"/>
    <property type="project" value="UniProtKB-UniRule"/>
</dbReference>
<dbReference type="InterPro" id="IPR033656">
    <property type="entry name" value="HisRS_anticodon"/>
</dbReference>
<evidence type="ECO:0000256" key="8">
    <source>
        <dbReference type="ARBA" id="ARBA00022917"/>
    </source>
</evidence>
<evidence type="ECO:0000256" key="3">
    <source>
        <dbReference type="ARBA" id="ARBA00011738"/>
    </source>
</evidence>
<feature type="domain" description="Aminoacyl-transfer RNA synthetases class-II family profile" evidence="13">
    <location>
        <begin position="1"/>
        <end position="326"/>
    </location>
</feature>
<dbReference type="InterPro" id="IPR004154">
    <property type="entry name" value="Anticodon-bd"/>
</dbReference>
<dbReference type="CDD" id="cd00773">
    <property type="entry name" value="HisRS-like_core"/>
    <property type="match status" value="1"/>
</dbReference>
<feature type="binding site" evidence="12">
    <location>
        <position position="114"/>
    </location>
    <ligand>
        <name>L-histidine</name>
        <dbReference type="ChEBI" id="CHEBI:57595"/>
    </ligand>
</feature>
<evidence type="ECO:0000256" key="2">
    <source>
        <dbReference type="ARBA" id="ARBA00008226"/>
    </source>
</evidence>
<dbReference type="EMBL" id="CAJQUM010000001">
    <property type="protein sequence ID" value="CAG4883429.1"/>
    <property type="molecule type" value="Genomic_DNA"/>
</dbReference>
<comment type="caution">
    <text evidence="14">The sequence shown here is derived from an EMBL/GenBank/DDBJ whole genome shotgun (WGS) entry which is preliminary data.</text>
</comment>
<dbReference type="Pfam" id="PF13393">
    <property type="entry name" value="tRNA-synt_His"/>
    <property type="match status" value="1"/>
</dbReference>
<feature type="binding site" evidence="12">
    <location>
        <position position="128"/>
    </location>
    <ligand>
        <name>L-histidine</name>
        <dbReference type="ChEBI" id="CHEBI:57595"/>
    </ligand>
</feature>
<dbReference type="GO" id="GO:0005737">
    <property type="term" value="C:cytoplasm"/>
    <property type="evidence" value="ECO:0007669"/>
    <property type="project" value="UniProtKB-SubCell"/>
</dbReference>
<organism evidence="14 15">
    <name type="scientific">Georgfuchsia toluolica</name>
    <dbReference type="NCBI Taxonomy" id="424218"/>
    <lineage>
        <taxon>Bacteria</taxon>
        <taxon>Pseudomonadati</taxon>
        <taxon>Pseudomonadota</taxon>
        <taxon>Betaproteobacteria</taxon>
        <taxon>Nitrosomonadales</taxon>
        <taxon>Sterolibacteriaceae</taxon>
        <taxon>Georgfuchsia</taxon>
    </lineage>
</organism>